<evidence type="ECO:0000313" key="1">
    <source>
        <dbReference type="EMBL" id="KAL3794606.1"/>
    </source>
</evidence>
<dbReference type="EMBL" id="JALLPJ020000348">
    <property type="protein sequence ID" value="KAL3794606.1"/>
    <property type="molecule type" value="Genomic_DNA"/>
</dbReference>
<dbReference type="PANTHER" id="PTHR48054">
    <property type="entry name" value="RECEPTOR KINASE-LIKE PROTEIN XA21"/>
    <property type="match status" value="1"/>
</dbReference>
<organism evidence="1 2">
    <name type="scientific">Cyclotella atomus</name>
    <dbReference type="NCBI Taxonomy" id="382360"/>
    <lineage>
        <taxon>Eukaryota</taxon>
        <taxon>Sar</taxon>
        <taxon>Stramenopiles</taxon>
        <taxon>Ochrophyta</taxon>
        <taxon>Bacillariophyta</taxon>
        <taxon>Coscinodiscophyceae</taxon>
        <taxon>Thalassiosirophycidae</taxon>
        <taxon>Stephanodiscales</taxon>
        <taxon>Stephanodiscaceae</taxon>
        <taxon>Cyclotella</taxon>
    </lineage>
</organism>
<accession>A0ABD3Q3S1</accession>
<dbReference type="InterPro" id="IPR032675">
    <property type="entry name" value="LRR_dom_sf"/>
</dbReference>
<gene>
    <name evidence="1" type="ORF">ACHAWO_008335</name>
</gene>
<dbReference type="SUPFAM" id="SSF52058">
    <property type="entry name" value="L domain-like"/>
    <property type="match status" value="1"/>
</dbReference>
<dbReference type="AlphaFoldDB" id="A0ABD3Q3S1"/>
<dbReference type="Gene3D" id="3.80.10.10">
    <property type="entry name" value="Ribonuclease Inhibitor"/>
    <property type="match status" value="1"/>
</dbReference>
<dbReference type="Proteomes" id="UP001530400">
    <property type="component" value="Unassembled WGS sequence"/>
</dbReference>
<dbReference type="InterPro" id="IPR052592">
    <property type="entry name" value="LRR-RLK"/>
</dbReference>
<dbReference type="PANTHER" id="PTHR48054:SF82">
    <property type="entry name" value="LRR RECEPTOR-LIKE SERINE_THREONINE-PROTEIN KINASE FLS2"/>
    <property type="match status" value="1"/>
</dbReference>
<sequence>MEMISLLLFPPNLEPSDILECHHWHSFFRAVAFDFLELFGAIPSWIGELSLLENLFLDGNQFTGALPLELGALQNLISLDVSYNEFTGAFEIDTSIMKDLCLGNNMFRGDLPSEIETDYTC</sequence>
<proteinExistence type="predicted"/>
<comment type="caution">
    <text evidence="1">The sequence shown here is derived from an EMBL/GenBank/DDBJ whole genome shotgun (WGS) entry which is preliminary data.</text>
</comment>
<evidence type="ECO:0000313" key="2">
    <source>
        <dbReference type="Proteomes" id="UP001530400"/>
    </source>
</evidence>
<keyword evidence="2" id="KW-1185">Reference proteome</keyword>
<dbReference type="InterPro" id="IPR001611">
    <property type="entry name" value="Leu-rich_rpt"/>
</dbReference>
<name>A0ABD3Q3S1_9STRA</name>
<protein>
    <submittedName>
        <fullName evidence="1">Uncharacterized protein</fullName>
    </submittedName>
</protein>
<reference evidence="1 2" key="1">
    <citation type="submission" date="2024-10" db="EMBL/GenBank/DDBJ databases">
        <title>Updated reference genomes for cyclostephanoid diatoms.</title>
        <authorList>
            <person name="Roberts W.R."/>
            <person name="Alverson A.J."/>
        </authorList>
    </citation>
    <scope>NUCLEOTIDE SEQUENCE [LARGE SCALE GENOMIC DNA]</scope>
    <source>
        <strain evidence="1 2">AJA010-31</strain>
    </source>
</reference>
<dbReference type="Pfam" id="PF00560">
    <property type="entry name" value="LRR_1"/>
    <property type="match status" value="1"/>
</dbReference>